<dbReference type="OrthoDB" id="9806505at2"/>
<evidence type="ECO:0000313" key="2">
    <source>
        <dbReference type="Proteomes" id="UP000184603"/>
    </source>
</evidence>
<name>A0A1M7YAT0_9BACT</name>
<dbReference type="AlphaFoldDB" id="A0A1M7YAT0"/>
<protein>
    <recommendedName>
        <fullName evidence="3">Flavodoxin</fullName>
    </recommendedName>
</protein>
<dbReference type="STRING" id="1121416.SAMN02745220_03025"/>
<evidence type="ECO:0008006" key="3">
    <source>
        <dbReference type="Google" id="ProtNLM"/>
    </source>
</evidence>
<accession>A0A1M7YAT0</accession>
<proteinExistence type="predicted"/>
<dbReference type="EMBL" id="FRFE01000015">
    <property type="protein sequence ID" value="SHO49701.1"/>
    <property type="molecule type" value="Genomic_DNA"/>
</dbReference>
<gene>
    <name evidence="1" type="ORF">SAMN02745220_03025</name>
</gene>
<dbReference type="Gene3D" id="3.40.50.360">
    <property type="match status" value="1"/>
</dbReference>
<evidence type="ECO:0000313" key="1">
    <source>
        <dbReference type="EMBL" id="SHO49701.1"/>
    </source>
</evidence>
<dbReference type="Proteomes" id="UP000184603">
    <property type="component" value="Unassembled WGS sequence"/>
</dbReference>
<reference evidence="1 2" key="1">
    <citation type="submission" date="2016-12" db="EMBL/GenBank/DDBJ databases">
        <authorList>
            <person name="Song W.-J."/>
            <person name="Kurnit D.M."/>
        </authorList>
    </citation>
    <scope>NUCLEOTIDE SEQUENCE [LARGE SCALE GENOMIC DNA]</scope>
    <source>
        <strain evidence="1 2">DSM 18488</strain>
    </source>
</reference>
<dbReference type="RefSeq" id="WP_073614437.1">
    <property type="nucleotide sequence ID" value="NZ_FRFE01000015.1"/>
</dbReference>
<dbReference type="InterPro" id="IPR029039">
    <property type="entry name" value="Flavoprotein-like_sf"/>
</dbReference>
<keyword evidence="2" id="KW-1185">Reference proteome</keyword>
<organism evidence="1 2">
    <name type="scientific">Desulfopila aestuarii DSM 18488</name>
    <dbReference type="NCBI Taxonomy" id="1121416"/>
    <lineage>
        <taxon>Bacteria</taxon>
        <taxon>Pseudomonadati</taxon>
        <taxon>Thermodesulfobacteriota</taxon>
        <taxon>Desulfobulbia</taxon>
        <taxon>Desulfobulbales</taxon>
        <taxon>Desulfocapsaceae</taxon>
        <taxon>Desulfopila</taxon>
    </lineage>
</organism>
<dbReference type="SUPFAM" id="SSF52218">
    <property type="entry name" value="Flavoproteins"/>
    <property type="match status" value="1"/>
</dbReference>
<sequence length="225" mass="26598">MCKIANDQLINDRPANTKRVLIVYYSFSGQTQLLLQRMGAAMRECGVEVEIERLQLVEPIQFPFATWLQMSRVMVYSFFRWRVPIQPVDHLLNQEWDLVILAGPTWSYNPSGPMLYFLDQYGAQLVNGTRVMPLISCRSYWRTHYWGISRILKKLGAEVMEPIIYLHSANEPWRTIGLFLQLVGRLPRLETSWFRKRYPRYGHSREQWQDAAEQGRKIARMLLEE</sequence>